<dbReference type="PANTHER" id="PTHR16260:SF3">
    <property type="entry name" value="CHROMOSOME 14 OPEN READING FRAME 119-LIKE-RELATED"/>
    <property type="match status" value="1"/>
</dbReference>
<dbReference type="Proteomes" id="UP001445076">
    <property type="component" value="Unassembled WGS sequence"/>
</dbReference>
<reference evidence="2 3" key="1">
    <citation type="journal article" date="2024" name="BMC Genomics">
        <title>Genome assembly of redclaw crayfish (Cherax quadricarinatus) provides insights into its immune adaptation and hypoxia tolerance.</title>
        <authorList>
            <person name="Liu Z."/>
            <person name="Zheng J."/>
            <person name="Li H."/>
            <person name="Fang K."/>
            <person name="Wang S."/>
            <person name="He J."/>
            <person name="Zhou D."/>
            <person name="Weng S."/>
            <person name="Chi M."/>
            <person name="Gu Z."/>
            <person name="He J."/>
            <person name="Li F."/>
            <person name="Wang M."/>
        </authorList>
    </citation>
    <scope>NUCLEOTIDE SEQUENCE [LARGE SCALE GENOMIC DNA]</scope>
    <source>
        <strain evidence="2">ZL_2023a</strain>
    </source>
</reference>
<proteinExistence type="predicted"/>
<dbReference type="AlphaFoldDB" id="A0AAW0X5V2"/>
<evidence type="ECO:0000313" key="3">
    <source>
        <dbReference type="Proteomes" id="UP001445076"/>
    </source>
</evidence>
<organism evidence="2 3">
    <name type="scientific">Cherax quadricarinatus</name>
    <name type="common">Australian red claw crayfish</name>
    <dbReference type="NCBI Taxonomy" id="27406"/>
    <lineage>
        <taxon>Eukaryota</taxon>
        <taxon>Metazoa</taxon>
        <taxon>Ecdysozoa</taxon>
        <taxon>Arthropoda</taxon>
        <taxon>Crustacea</taxon>
        <taxon>Multicrustacea</taxon>
        <taxon>Malacostraca</taxon>
        <taxon>Eumalacostraca</taxon>
        <taxon>Eucarida</taxon>
        <taxon>Decapoda</taxon>
        <taxon>Pleocyemata</taxon>
        <taxon>Astacidea</taxon>
        <taxon>Parastacoidea</taxon>
        <taxon>Parastacidae</taxon>
        <taxon>Cherax</taxon>
    </lineage>
</organism>
<keyword evidence="3" id="KW-1185">Reference proteome</keyword>
<feature type="region of interest" description="Disordered" evidence="1">
    <location>
        <begin position="102"/>
        <end position="165"/>
    </location>
</feature>
<dbReference type="InterPro" id="IPR028019">
    <property type="entry name" value="DUF4508"/>
</dbReference>
<comment type="caution">
    <text evidence="2">The sequence shown here is derived from an EMBL/GenBank/DDBJ whole genome shotgun (WGS) entry which is preliminary data.</text>
</comment>
<name>A0AAW0X5V2_CHEQU</name>
<dbReference type="EMBL" id="JARKIK010000049">
    <property type="protein sequence ID" value="KAK8734937.1"/>
    <property type="molecule type" value="Genomic_DNA"/>
</dbReference>
<dbReference type="PANTHER" id="PTHR16260">
    <property type="entry name" value="SIMILAR TO 1700123O20RIK PROTEIN"/>
    <property type="match status" value="1"/>
</dbReference>
<sequence length="239" mass="26535">MPQQHTAVDQVNFLGQWFLTWSEMQREDFLPILVQAYHPNDHINGLLGGIDSLHIQGRRPSLFDCQVKLFHDWFGTWAENERNRLLEHLRDIDPDFMSQFDKKAGGETCQEDALSPGECVEEGHNASSSASSPPSTLPRSHSPHDSGLDEPPNDSDHTEPHSIDSCHDAENVVSSNFLLVNDAVPSAAKSVSSCTRQSAYSQQDESIRIVSGFPELVKTLSTPQDITNAPTTQQTLAHH</sequence>
<evidence type="ECO:0000313" key="2">
    <source>
        <dbReference type="EMBL" id="KAK8734937.1"/>
    </source>
</evidence>
<feature type="compositionally biased region" description="Basic and acidic residues" evidence="1">
    <location>
        <begin position="154"/>
        <end position="165"/>
    </location>
</feature>
<protein>
    <submittedName>
        <fullName evidence="2">Uncharacterized protein</fullName>
    </submittedName>
</protein>
<accession>A0AAW0X5V2</accession>
<gene>
    <name evidence="2" type="ORF">OTU49_005737</name>
</gene>
<dbReference type="Pfam" id="PF14969">
    <property type="entry name" value="DUF4508"/>
    <property type="match status" value="1"/>
</dbReference>
<evidence type="ECO:0000256" key="1">
    <source>
        <dbReference type="SAM" id="MobiDB-lite"/>
    </source>
</evidence>